<organism evidence="2 3">
    <name type="scientific">Belliella marina</name>
    <dbReference type="NCBI Taxonomy" id="1644146"/>
    <lineage>
        <taxon>Bacteria</taxon>
        <taxon>Pseudomonadati</taxon>
        <taxon>Bacteroidota</taxon>
        <taxon>Cytophagia</taxon>
        <taxon>Cytophagales</taxon>
        <taxon>Cyclobacteriaceae</taxon>
        <taxon>Belliella</taxon>
    </lineage>
</organism>
<name>A0ABW4VFS8_9BACT</name>
<evidence type="ECO:0000256" key="1">
    <source>
        <dbReference type="SAM" id="SignalP"/>
    </source>
</evidence>
<feature type="signal peptide" evidence="1">
    <location>
        <begin position="1"/>
        <end position="20"/>
    </location>
</feature>
<protein>
    <submittedName>
        <fullName evidence="2">Uncharacterized protein</fullName>
    </submittedName>
</protein>
<gene>
    <name evidence="2" type="ORF">ACFSKL_01635</name>
</gene>
<accession>A0ABW4VFS8</accession>
<dbReference type="Proteomes" id="UP001597361">
    <property type="component" value="Unassembled WGS sequence"/>
</dbReference>
<comment type="caution">
    <text evidence="2">The sequence shown here is derived from an EMBL/GenBank/DDBJ whole genome shotgun (WGS) entry which is preliminary data.</text>
</comment>
<dbReference type="EMBL" id="JBHUHR010000003">
    <property type="protein sequence ID" value="MFD2033467.1"/>
    <property type="molecule type" value="Genomic_DNA"/>
</dbReference>
<keyword evidence="1" id="KW-0732">Signal</keyword>
<evidence type="ECO:0000313" key="2">
    <source>
        <dbReference type="EMBL" id="MFD2033467.1"/>
    </source>
</evidence>
<keyword evidence="3" id="KW-1185">Reference proteome</keyword>
<dbReference type="RefSeq" id="WP_376882860.1">
    <property type="nucleotide sequence ID" value="NZ_JBHUHR010000003.1"/>
</dbReference>
<proteinExistence type="predicted"/>
<evidence type="ECO:0000313" key="3">
    <source>
        <dbReference type="Proteomes" id="UP001597361"/>
    </source>
</evidence>
<sequence>MKRVLASLFTLLFSANHTFAQEELWGDPIEIKIERISQVSLDNQGYLFIANQEGNIFQYSEKGEFVNNFSPSRQGKIDQIEAAWTVNIFTFSMDLQEFRILDRFLNPISENKIQQNGINLARAATLGNNNIIWIYDESDFSLNQFDHRRNQVLQKQPLNMVLGNSLLQIQEIKEYQNLVFLKIKDEDVVILDNQANLIKKIDAANDCRLSFWKNNLLSVKSNKLRFKNFQDGKTQEFPIPEYLDSHQVTLSNRSVVFYDPHTIYIFPKKDSPIADL</sequence>
<reference evidence="3" key="1">
    <citation type="journal article" date="2019" name="Int. J. Syst. Evol. Microbiol.">
        <title>The Global Catalogue of Microorganisms (GCM) 10K type strain sequencing project: providing services to taxonomists for standard genome sequencing and annotation.</title>
        <authorList>
            <consortium name="The Broad Institute Genomics Platform"/>
            <consortium name="The Broad Institute Genome Sequencing Center for Infectious Disease"/>
            <person name="Wu L."/>
            <person name="Ma J."/>
        </authorList>
    </citation>
    <scope>NUCLEOTIDE SEQUENCE [LARGE SCALE GENOMIC DNA]</scope>
    <source>
        <strain evidence="3">CGMCC 1.15180</strain>
    </source>
</reference>
<feature type="chain" id="PRO_5045419179" evidence="1">
    <location>
        <begin position="21"/>
        <end position="276"/>
    </location>
</feature>